<dbReference type="EMBL" id="LAZR01000513">
    <property type="protein sequence ID" value="KKN65926.1"/>
    <property type="molecule type" value="Genomic_DNA"/>
</dbReference>
<protein>
    <submittedName>
        <fullName evidence="2">Uncharacterized protein</fullName>
    </submittedName>
</protein>
<proteinExistence type="predicted"/>
<dbReference type="AlphaFoldDB" id="A0A0F9UXK7"/>
<sequence length="73" mass="8369">MSKPEFKELSHGDFWMMILFPAILVFLISFLSIGTALAMITSLLGVILFGVIMNNHKIDRMGKMLKRLEKKKK</sequence>
<comment type="caution">
    <text evidence="2">The sequence shown here is derived from an EMBL/GenBank/DDBJ whole genome shotgun (WGS) entry which is preliminary data.</text>
</comment>
<evidence type="ECO:0000313" key="2">
    <source>
        <dbReference type="EMBL" id="KKN65926.1"/>
    </source>
</evidence>
<reference evidence="2" key="1">
    <citation type="journal article" date="2015" name="Nature">
        <title>Complex archaea that bridge the gap between prokaryotes and eukaryotes.</title>
        <authorList>
            <person name="Spang A."/>
            <person name="Saw J.H."/>
            <person name="Jorgensen S.L."/>
            <person name="Zaremba-Niedzwiedzka K."/>
            <person name="Martijn J."/>
            <person name="Lind A.E."/>
            <person name="van Eijk R."/>
            <person name="Schleper C."/>
            <person name="Guy L."/>
            <person name="Ettema T.J."/>
        </authorList>
    </citation>
    <scope>NUCLEOTIDE SEQUENCE</scope>
</reference>
<accession>A0A0F9UXK7</accession>
<feature type="transmembrane region" description="Helical" evidence="1">
    <location>
        <begin position="37"/>
        <end position="56"/>
    </location>
</feature>
<keyword evidence="1" id="KW-1133">Transmembrane helix</keyword>
<evidence type="ECO:0000256" key="1">
    <source>
        <dbReference type="SAM" id="Phobius"/>
    </source>
</evidence>
<keyword evidence="1" id="KW-0472">Membrane</keyword>
<organism evidence="2">
    <name type="scientific">marine sediment metagenome</name>
    <dbReference type="NCBI Taxonomy" id="412755"/>
    <lineage>
        <taxon>unclassified sequences</taxon>
        <taxon>metagenomes</taxon>
        <taxon>ecological metagenomes</taxon>
    </lineage>
</organism>
<keyword evidence="1" id="KW-0812">Transmembrane</keyword>
<name>A0A0F9UXK7_9ZZZZ</name>
<gene>
    <name evidence="2" type="ORF">LCGC14_0476290</name>
</gene>